<keyword evidence="1" id="KW-0175">Coiled coil</keyword>
<evidence type="ECO:0000256" key="1">
    <source>
        <dbReference type="SAM" id="Coils"/>
    </source>
</evidence>
<accession>A0A660SJN3</accession>
<evidence type="ECO:0000256" key="2">
    <source>
        <dbReference type="SAM" id="MobiDB-lite"/>
    </source>
</evidence>
<sequence>MLVLLACKGVESLKEQTALIDNMKTEIQSLKDSVALLSAQLDSLKTAYEDHLSKYHAGRTGGGAPQPKERPRVKK</sequence>
<reference evidence="3 4" key="1">
    <citation type="submission" date="2018-06" db="EMBL/GenBank/DDBJ databases">
        <title>Extensive metabolic versatility and redundancy in microbially diverse, dynamic hydrothermal sediments.</title>
        <authorList>
            <person name="Dombrowski N."/>
            <person name="Teske A."/>
            <person name="Baker B.J."/>
        </authorList>
    </citation>
    <scope>NUCLEOTIDE SEQUENCE [LARGE SCALE GENOMIC DNA]</scope>
    <source>
        <strain evidence="3">B36_G15</strain>
    </source>
</reference>
<dbReference type="Proteomes" id="UP000268469">
    <property type="component" value="Unassembled WGS sequence"/>
</dbReference>
<evidence type="ECO:0000313" key="4">
    <source>
        <dbReference type="Proteomes" id="UP000268469"/>
    </source>
</evidence>
<gene>
    <name evidence="3" type="ORF">DRP53_03050</name>
</gene>
<name>A0A660SJN3_UNCW3</name>
<feature type="coiled-coil region" evidence="1">
    <location>
        <begin position="13"/>
        <end position="47"/>
    </location>
</feature>
<evidence type="ECO:0000313" key="3">
    <source>
        <dbReference type="EMBL" id="RKX71018.1"/>
    </source>
</evidence>
<protein>
    <submittedName>
        <fullName evidence="3">Uncharacterized protein</fullName>
    </submittedName>
</protein>
<comment type="caution">
    <text evidence="3">The sequence shown here is derived from an EMBL/GenBank/DDBJ whole genome shotgun (WGS) entry which is preliminary data.</text>
</comment>
<dbReference type="AlphaFoldDB" id="A0A660SJN3"/>
<feature type="region of interest" description="Disordered" evidence="2">
    <location>
        <begin position="55"/>
        <end position="75"/>
    </location>
</feature>
<dbReference type="EMBL" id="QNBE01000020">
    <property type="protein sequence ID" value="RKX71018.1"/>
    <property type="molecule type" value="Genomic_DNA"/>
</dbReference>
<organism evidence="3 4">
    <name type="scientific">candidate division WOR-3 bacterium</name>
    <dbReference type="NCBI Taxonomy" id="2052148"/>
    <lineage>
        <taxon>Bacteria</taxon>
        <taxon>Bacteria division WOR-3</taxon>
    </lineage>
</organism>
<proteinExistence type="predicted"/>